<dbReference type="Gene3D" id="2.60.120.10">
    <property type="entry name" value="Jelly Rolls"/>
    <property type="match status" value="2"/>
</dbReference>
<dbReference type="InterPro" id="IPR011051">
    <property type="entry name" value="RmlC_Cupin_sf"/>
</dbReference>
<evidence type="ECO:0000256" key="8">
    <source>
        <dbReference type="SAM" id="MobiDB-lite"/>
    </source>
</evidence>
<dbReference type="InterPro" id="IPR014710">
    <property type="entry name" value="RmlC-like_jellyroll"/>
</dbReference>
<dbReference type="GO" id="GO:0016853">
    <property type="term" value="F:isomerase activity"/>
    <property type="evidence" value="ECO:0007669"/>
    <property type="project" value="UniProtKB-KW"/>
</dbReference>
<dbReference type="InterPro" id="IPR046457">
    <property type="entry name" value="PMI_typeI_cat"/>
</dbReference>
<evidence type="ECO:0000259" key="9">
    <source>
        <dbReference type="Pfam" id="PF20511"/>
    </source>
</evidence>
<dbReference type="PIRSF" id="PIRSF001480">
    <property type="entry name" value="Mannose-6-phosphate_isomerase"/>
    <property type="match status" value="1"/>
</dbReference>
<evidence type="ECO:0000313" key="11">
    <source>
        <dbReference type="Proteomes" id="UP001500984"/>
    </source>
</evidence>
<dbReference type="Proteomes" id="UP001500984">
    <property type="component" value="Unassembled WGS sequence"/>
</dbReference>
<dbReference type="InterPro" id="IPR001250">
    <property type="entry name" value="Man6P_Isoase-1"/>
</dbReference>
<dbReference type="InterPro" id="IPR016305">
    <property type="entry name" value="Mannose-6-P_Isomerase"/>
</dbReference>
<feature type="region of interest" description="Disordered" evidence="8">
    <location>
        <begin position="350"/>
        <end position="381"/>
    </location>
</feature>
<dbReference type="SUPFAM" id="SSF51182">
    <property type="entry name" value="RmlC-like cupins"/>
    <property type="match status" value="1"/>
</dbReference>
<feature type="domain" description="Phosphomannose isomerase type I catalytic" evidence="9">
    <location>
        <begin position="4"/>
        <end position="149"/>
    </location>
</feature>
<dbReference type="RefSeq" id="WP_291795034.1">
    <property type="nucleotide sequence ID" value="NZ_BAAAPZ010000001.1"/>
</dbReference>
<evidence type="ECO:0000256" key="1">
    <source>
        <dbReference type="ARBA" id="ARBA00000757"/>
    </source>
</evidence>
<evidence type="ECO:0000313" key="10">
    <source>
        <dbReference type="EMBL" id="GAA2086746.1"/>
    </source>
</evidence>
<accession>A0ABP5HTT4</accession>
<evidence type="ECO:0000256" key="4">
    <source>
        <dbReference type="ARBA" id="ARBA00011956"/>
    </source>
</evidence>
<organism evidence="10 11">
    <name type="scientific">Brevibacterium salitolerans</name>
    <dbReference type="NCBI Taxonomy" id="1403566"/>
    <lineage>
        <taxon>Bacteria</taxon>
        <taxon>Bacillati</taxon>
        <taxon>Actinomycetota</taxon>
        <taxon>Actinomycetes</taxon>
        <taxon>Micrococcales</taxon>
        <taxon>Brevibacteriaceae</taxon>
        <taxon>Brevibacterium</taxon>
    </lineage>
</organism>
<comment type="caution">
    <text evidence="10">The sequence shown here is derived from an EMBL/GenBank/DDBJ whole genome shotgun (WGS) entry which is preliminary data.</text>
</comment>
<evidence type="ECO:0000256" key="3">
    <source>
        <dbReference type="ARBA" id="ARBA00010772"/>
    </source>
</evidence>
<comment type="catalytic activity">
    <reaction evidence="1">
        <text>D-mannose 6-phosphate = D-fructose 6-phosphate</text>
        <dbReference type="Rhea" id="RHEA:12356"/>
        <dbReference type="ChEBI" id="CHEBI:58735"/>
        <dbReference type="ChEBI" id="CHEBI:61527"/>
        <dbReference type="EC" id="5.3.1.8"/>
    </reaction>
</comment>
<proteinExistence type="inferred from homology"/>
<comment type="similarity">
    <text evidence="3">Belongs to the mannose-6-phosphate isomerase type 1 family.</text>
</comment>
<evidence type="ECO:0000256" key="6">
    <source>
        <dbReference type="ARBA" id="ARBA00022833"/>
    </source>
</evidence>
<evidence type="ECO:0000256" key="2">
    <source>
        <dbReference type="ARBA" id="ARBA00001947"/>
    </source>
</evidence>
<dbReference type="NCBIfam" id="TIGR00218">
    <property type="entry name" value="manA"/>
    <property type="match status" value="1"/>
</dbReference>
<keyword evidence="7 10" id="KW-0413">Isomerase</keyword>
<gene>
    <name evidence="10" type="primary">manA</name>
    <name evidence="10" type="ORF">GCM10009823_00660</name>
</gene>
<dbReference type="EC" id="5.3.1.8" evidence="4"/>
<keyword evidence="11" id="KW-1185">Reference proteome</keyword>
<sequence>MELLEGTVRDYAWGSPSGIPEILGRTPDGTPVAELWLGAHPQGPAAVRGREGVDLHTLIGEDPGRLLGAEVLERYGPRLPFLLKLLSARTALSIQTHPSLTQARAGFAAEEAAGIPRDAPGRSYRDAWHKPELVCALTEFHALCGFRPLRALRATVERFRAVADSLPGREAQALEDWWLLLDPAATSAEAGERFTLERTLAALLGERERYGALADALADSSLGEAPADHASREGTCTDPLVTLRETNRDFRTDPGALVAVMLRRFRLEPGECLALEAGVMHAYLGGLAVEIMASSDNVLRGGLTSKHIDVEELRRTALFSTAAPRVQRAVGGSELRGSTDDFALTVVDTRHAEGGGPSAPEVLSRPGPDDPRDRELGRAPQVLSRPGPLILLCTEGEFSVTVPEASGTGPSQLALGRGDAVFVGADEPRPAVRGTGLLFAASTAL</sequence>
<dbReference type="CDD" id="cd07011">
    <property type="entry name" value="cupin_PMI_type_I_N"/>
    <property type="match status" value="1"/>
</dbReference>
<dbReference type="PANTHER" id="PTHR10309">
    <property type="entry name" value="MANNOSE-6-PHOSPHATE ISOMERASE"/>
    <property type="match status" value="1"/>
</dbReference>
<reference evidence="11" key="1">
    <citation type="journal article" date="2019" name="Int. J. Syst. Evol. Microbiol.">
        <title>The Global Catalogue of Microorganisms (GCM) 10K type strain sequencing project: providing services to taxonomists for standard genome sequencing and annotation.</title>
        <authorList>
            <consortium name="The Broad Institute Genomics Platform"/>
            <consortium name="The Broad Institute Genome Sequencing Center for Infectious Disease"/>
            <person name="Wu L."/>
            <person name="Ma J."/>
        </authorList>
    </citation>
    <scope>NUCLEOTIDE SEQUENCE [LARGE SCALE GENOMIC DNA]</scope>
    <source>
        <strain evidence="11">JCM 15900</strain>
    </source>
</reference>
<evidence type="ECO:0000256" key="5">
    <source>
        <dbReference type="ARBA" id="ARBA00022723"/>
    </source>
</evidence>
<keyword evidence="5" id="KW-0479">Metal-binding</keyword>
<name>A0ABP5HTT4_9MICO</name>
<dbReference type="EMBL" id="BAAAPZ010000001">
    <property type="protein sequence ID" value="GAA2086746.1"/>
    <property type="molecule type" value="Genomic_DNA"/>
</dbReference>
<keyword evidence="6" id="KW-0862">Zinc</keyword>
<comment type="cofactor">
    <cofactor evidence="2">
        <name>Zn(2+)</name>
        <dbReference type="ChEBI" id="CHEBI:29105"/>
    </cofactor>
</comment>
<dbReference type="Pfam" id="PF20511">
    <property type="entry name" value="PMI_typeI_cat"/>
    <property type="match status" value="1"/>
</dbReference>
<dbReference type="PRINTS" id="PR00714">
    <property type="entry name" value="MAN6PISMRASE"/>
</dbReference>
<dbReference type="PANTHER" id="PTHR10309:SF0">
    <property type="entry name" value="MANNOSE-6-PHOSPHATE ISOMERASE"/>
    <property type="match status" value="1"/>
</dbReference>
<protein>
    <recommendedName>
        <fullName evidence="4">mannose-6-phosphate isomerase</fullName>
        <ecNumber evidence="4">5.3.1.8</ecNumber>
    </recommendedName>
</protein>
<feature type="compositionally biased region" description="Basic and acidic residues" evidence="8">
    <location>
        <begin position="367"/>
        <end position="377"/>
    </location>
</feature>
<evidence type="ECO:0000256" key="7">
    <source>
        <dbReference type="ARBA" id="ARBA00023235"/>
    </source>
</evidence>
<dbReference type="Gene3D" id="1.10.441.10">
    <property type="entry name" value="Phosphomannose Isomerase, domain 2"/>
    <property type="match status" value="1"/>
</dbReference>